<protein>
    <submittedName>
        <fullName evidence="1">Uncharacterized protein</fullName>
    </submittedName>
</protein>
<organism evidence="1 2">
    <name type="scientific">Dolichospermum compactum NIES-806</name>
    <dbReference type="NCBI Taxonomy" id="1973481"/>
    <lineage>
        <taxon>Bacteria</taxon>
        <taxon>Bacillati</taxon>
        <taxon>Cyanobacteriota</taxon>
        <taxon>Cyanophyceae</taxon>
        <taxon>Nostocales</taxon>
        <taxon>Aphanizomenonaceae</taxon>
        <taxon>Dolichospermum</taxon>
        <taxon>Dolichospermum compactum</taxon>
    </lineage>
</organism>
<name>A0A1Z4V465_9CYAN</name>
<dbReference type="AlphaFoldDB" id="A0A1Z4V465"/>
<dbReference type="Proteomes" id="UP000218702">
    <property type="component" value="Chromosome"/>
</dbReference>
<keyword evidence="2" id="KW-1185">Reference proteome</keyword>
<proteinExistence type="predicted"/>
<sequence>MKPFIYMGYGVNKLIFGITGTEEPCWVSLRSTQATKIKLIFSFIRGAVEPIFLVNPH</sequence>
<reference evidence="1 2" key="1">
    <citation type="submission" date="2017-06" db="EMBL/GenBank/DDBJ databases">
        <title>Genome sequencing of cyanobaciteial culture collection at National Institute for Environmental Studies (NIES).</title>
        <authorList>
            <person name="Hirose Y."/>
            <person name="Shimura Y."/>
            <person name="Fujisawa T."/>
            <person name="Nakamura Y."/>
            <person name="Kawachi M."/>
        </authorList>
    </citation>
    <scope>NUCLEOTIDE SEQUENCE [LARGE SCALE GENOMIC DNA]</scope>
    <source>
        <strain evidence="1 2">NIES-806</strain>
    </source>
</reference>
<gene>
    <name evidence="1" type="ORF">NIES806_24790</name>
</gene>
<evidence type="ECO:0000313" key="1">
    <source>
        <dbReference type="EMBL" id="BAZ86268.1"/>
    </source>
</evidence>
<dbReference type="KEGG" id="dcm:NIES806_24790"/>
<accession>A0A1Z4V465</accession>
<evidence type="ECO:0000313" key="2">
    <source>
        <dbReference type="Proteomes" id="UP000218702"/>
    </source>
</evidence>
<dbReference type="EMBL" id="AP018316">
    <property type="protein sequence ID" value="BAZ86268.1"/>
    <property type="molecule type" value="Genomic_DNA"/>
</dbReference>